<sequence length="867" mass="97390">MSSAEDSIELMHRRGGPHERYHDVLSSFQNTPGLAAPSPDESPLAYPRPFSSTVGFKDEETSSIRPLLSRQYGSLDETGENSEEQHTPQAGAYTPKNEIPSDTSSSHQRGSKPQPTAAGTRRTPKPVTRRGWRRFTTGWLIHAPALAATIALVVISNLRLFWYSEEGIKGGSRGRSVLVPANVINNILQVPAKIHEILIIASLASISLAMFRRRLMSDGVRLGFLTGGYRVGDLAYLFSPAFKRQGIDLHRPWELLLAGFLVFATIMSTIVGPASAVLLVPTLGWYPLDHKLAFSDVIMPLTYYRSPNFTWPARLTEINAGLVNMRHCKGVSGLYQHWCPAGGYTDIWNWVQSFGSTDLRDNLRFHFPSTDLRRELVFTQSNSWENNSITLSTTPSQFLMVSLGLFRDYINDEYVGAVSSGTPYRLTTKPSRVTSGSQDEYLYQPFVQSKCKVYEKEGIDTAQFPMEHLNCFNDPDCLSFQKEPPFPVKSATWLDDPGYDSRITTTRYFTLHNDTSVIFIAGRLPEENDRNLVYACNFVASWVAANFTVDPKTSDTLNSTLNQEEAIRGTFESSHIEKGSVIRFDKDWLEYLTPGFLVATNRTATSIGTLVNLFVDRCDSSNGNVSLCFAPVNSSNIPAAEIFLSKVFGIYLTDSLARTGSQAKTNLRLSQSRNELLYIWLNDQYGSRSGVYNFTTFNETHTLRTWRNGELYVNWTIDYMTEVGVFADGLPIDFDVERYGYGTGQQRKTLHFALAMMYIYLGIVALYAMSVGSQHVLEFFDVKVRQKRFRVLSVIPWSDLQDLVVLALKTPPPCDEDLMDAGAGVTSKEVWTKVVRVRADDQRNIHLVSEDSSLTEKLDETGSKFYF</sequence>
<evidence type="ECO:0000256" key="2">
    <source>
        <dbReference type="SAM" id="Phobius"/>
    </source>
</evidence>
<evidence type="ECO:0000313" key="4">
    <source>
        <dbReference type="Proteomes" id="UP000076584"/>
    </source>
</evidence>
<evidence type="ECO:0000313" key="3">
    <source>
        <dbReference type="EMBL" id="KZL72124.1"/>
    </source>
</evidence>
<feature type="transmembrane region" description="Helical" evidence="2">
    <location>
        <begin position="139"/>
        <end position="162"/>
    </location>
</feature>
<gene>
    <name evidence="3" type="ORF">CI238_00822</name>
</gene>
<dbReference type="Proteomes" id="UP000076584">
    <property type="component" value="Unassembled WGS sequence"/>
</dbReference>
<evidence type="ECO:0000256" key="1">
    <source>
        <dbReference type="SAM" id="MobiDB-lite"/>
    </source>
</evidence>
<feature type="compositionally biased region" description="Basic and acidic residues" evidence="1">
    <location>
        <begin position="9"/>
        <end position="23"/>
    </location>
</feature>
<accession>A0A166TIN0</accession>
<comment type="caution">
    <text evidence="3">The sequence shown here is derived from an EMBL/GenBank/DDBJ whole genome shotgun (WGS) entry which is preliminary data.</text>
</comment>
<feature type="region of interest" description="Disordered" evidence="1">
    <location>
        <begin position="1"/>
        <end position="128"/>
    </location>
</feature>
<feature type="transmembrane region" description="Helical" evidence="2">
    <location>
        <begin position="253"/>
        <end position="286"/>
    </location>
</feature>
<feature type="transmembrane region" description="Helical" evidence="2">
    <location>
        <begin position="757"/>
        <end position="780"/>
    </location>
</feature>
<proteinExistence type="predicted"/>
<feature type="compositionally biased region" description="Polar residues" evidence="1">
    <location>
        <begin position="100"/>
        <end position="114"/>
    </location>
</feature>
<keyword evidence="2" id="KW-0472">Membrane</keyword>
<dbReference type="AlphaFoldDB" id="A0A166TIN0"/>
<organism evidence="3 4">
    <name type="scientific">Colletotrichum incanum</name>
    <name type="common">Soybean anthracnose fungus</name>
    <dbReference type="NCBI Taxonomy" id="1573173"/>
    <lineage>
        <taxon>Eukaryota</taxon>
        <taxon>Fungi</taxon>
        <taxon>Dikarya</taxon>
        <taxon>Ascomycota</taxon>
        <taxon>Pezizomycotina</taxon>
        <taxon>Sordariomycetes</taxon>
        <taxon>Hypocreomycetidae</taxon>
        <taxon>Glomerellales</taxon>
        <taxon>Glomerellaceae</taxon>
        <taxon>Colletotrichum</taxon>
        <taxon>Colletotrichum spaethianum species complex</taxon>
    </lineage>
</organism>
<keyword evidence="2" id="KW-0812">Transmembrane</keyword>
<dbReference type="EMBL" id="LFIW01002391">
    <property type="protein sequence ID" value="KZL72124.1"/>
    <property type="molecule type" value="Genomic_DNA"/>
</dbReference>
<name>A0A166TIN0_COLIC</name>
<keyword evidence="4" id="KW-1185">Reference proteome</keyword>
<dbReference type="STRING" id="1573173.A0A166TIN0"/>
<reference evidence="3 4" key="1">
    <citation type="submission" date="2015-06" db="EMBL/GenBank/DDBJ databases">
        <title>Survival trade-offs in plant roots during colonization by closely related pathogenic and mutualistic fungi.</title>
        <authorList>
            <person name="Hacquard S."/>
            <person name="Kracher B."/>
            <person name="Hiruma K."/>
            <person name="Weinman A."/>
            <person name="Muench P."/>
            <person name="Garrido Oter R."/>
            <person name="Ver Loren van Themaat E."/>
            <person name="Dallerey J.-F."/>
            <person name="Damm U."/>
            <person name="Henrissat B."/>
            <person name="Lespinet O."/>
            <person name="Thon M."/>
            <person name="Kemen E."/>
            <person name="McHardy A.C."/>
            <person name="Schulze-Lefert P."/>
            <person name="O'Connell R.J."/>
        </authorList>
    </citation>
    <scope>NUCLEOTIDE SEQUENCE [LARGE SCALE GENOMIC DNA]</scope>
    <source>
        <strain evidence="3 4">MAFF 238704</strain>
    </source>
</reference>
<keyword evidence="2" id="KW-1133">Transmembrane helix</keyword>
<feature type="transmembrane region" description="Helical" evidence="2">
    <location>
        <begin position="194"/>
        <end position="211"/>
    </location>
</feature>
<protein>
    <submittedName>
        <fullName evidence="3">Uncharacterized protein</fullName>
    </submittedName>
</protein>